<feature type="compositionally biased region" description="Polar residues" evidence="1">
    <location>
        <begin position="141"/>
        <end position="152"/>
    </location>
</feature>
<organism evidence="2 3">
    <name type="scientific">Papaver somniferum</name>
    <name type="common">Opium poppy</name>
    <dbReference type="NCBI Taxonomy" id="3469"/>
    <lineage>
        <taxon>Eukaryota</taxon>
        <taxon>Viridiplantae</taxon>
        <taxon>Streptophyta</taxon>
        <taxon>Embryophyta</taxon>
        <taxon>Tracheophyta</taxon>
        <taxon>Spermatophyta</taxon>
        <taxon>Magnoliopsida</taxon>
        <taxon>Ranunculales</taxon>
        <taxon>Papaveraceae</taxon>
        <taxon>Papaveroideae</taxon>
        <taxon>Papaver</taxon>
    </lineage>
</organism>
<protein>
    <submittedName>
        <fullName evidence="2">Uncharacterized protein</fullName>
    </submittedName>
</protein>
<name>A0A4Y7L3I0_PAPSO</name>
<dbReference type="STRING" id="3469.A0A4Y7L3I0"/>
<dbReference type="GO" id="GO:0030544">
    <property type="term" value="F:Hsp70 protein binding"/>
    <property type="evidence" value="ECO:0007669"/>
    <property type="project" value="InterPro"/>
</dbReference>
<dbReference type="PANTHER" id="PTHR43888">
    <property type="entry name" value="DNAJ-LIKE-2, ISOFORM A-RELATED"/>
    <property type="match status" value="1"/>
</dbReference>
<reference evidence="2 3" key="1">
    <citation type="journal article" date="2018" name="Science">
        <title>The opium poppy genome and morphinan production.</title>
        <authorList>
            <person name="Guo L."/>
            <person name="Winzer T."/>
            <person name="Yang X."/>
            <person name="Li Y."/>
            <person name="Ning Z."/>
            <person name="He Z."/>
            <person name="Teodor R."/>
            <person name="Lu Y."/>
            <person name="Bowser T.A."/>
            <person name="Graham I.A."/>
            <person name="Ye K."/>
        </authorList>
    </citation>
    <scope>NUCLEOTIDE SEQUENCE [LARGE SCALE GENOMIC DNA]</scope>
    <source>
        <strain evidence="3">cv. HN1</strain>
        <tissue evidence="2">Leaves</tissue>
    </source>
</reference>
<proteinExistence type="predicted"/>
<sequence length="184" mass="20693">MCRLPRFGNEDINPTNWSGDDPANATCEVINEKYKCQQCKGNKVTKEKKVLEVHVEKGMQNGQKIVFEGQADEAVVEDMSMEQQRQLIFFWTSVRYLPGSKSISPAYKFIHLCNIKVRMSEWSKAPESSSGPRQRAWVQTPLLTTSSLQNSPGLAPRRTGYPWSLYSPPRRGASSGIARQVAPS</sequence>
<gene>
    <name evidence="2" type="ORF">C5167_042680</name>
</gene>
<feature type="region of interest" description="Disordered" evidence="1">
    <location>
        <begin position="141"/>
        <end position="184"/>
    </location>
</feature>
<evidence type="ECO:0000256" key="1">
    <source>
        <dbReference type="SAM" id="MobiDB-lite"/>
    </source>
</evidence>
<accession>A0A4Y7L3I0</accession>
<keyword evidence="3" id="KW-1185">Reference proteome</keyword>
<dbReference type="Gene3D" id="2.60.260.20">
    <property type="entry name" value="Urease metallochaperone UreE, N-terminal domain"/>
    <property type="match status" value="1"/>
</dbReference>
<evidence type="ECO:0000313" key="2">
    <source>
        <dbReference type="EMBL" id="RZC80104.1"/>
    </source>
</evidence>
<evidence type="ECO:0000313" key="3">
    <source>
        <dbReference type="Proteomes" id="UP000316621"/>
    </source>
</evidence>
<dbReference type="Gramene" id="RZC80104">
    <property type="protein sequence ID" value="RZC80104"/>
    <property type="gene ID" value="C5167_042680"/>
</dbReference>
<dbReference type="Proteomes" id="UP000316621">
    <property type="component" value="Chromosome 10"/>
</dbReference>
<dbReference type="InterPro" id="IPR044713">
    <property type="entry name" value="DNJA1/2-like"/>
</dbReference>
<dbReference type="Gene3D" id="2.10.230.10">
    <property type="entry name" value="Heat shock protein DnaJ, cysteine-rich domain"/>
    <property type="match status" value="1"/>
</dbReference>
<dbReference type="AlphaFoldDB" id="A0A4Y7L3I0"/>
<dbReference type="EMBL" id="CM010724">
    <property type="protein sequence ID" value="RZC80104.1"/>
    <property type="molecule type" value="Genomic_DNA"/>
</dbReference>
<dbReference type="GO" id="GO:0006457">
    <property type="term" value="P:protein folding"/>
    <property type="evidence" value="ECO:0007669"/>
    <property type="project" value="InterPro"/>
</dbReference>